<dbReference type="NCBIfam" id="TIGR00817">
    <property type="entry name" value="tpt"/>
    <property type="match status" value="1"/>
</dbReference>
<keyword evidence="8 9" id="KW-0472">Membrane</keyword>
<dbReference type="GO" id="GO:0015121">
    <property type="term" value="F:phosphoenolpyruvate:phosphate antiporter activity"/>
    <property type="evidence" value="ECO:0000318"/>
    <property type="project" value="GO_Central"/>
</dbReference>
<dbReference type="PANTHER" id="PTHR11132">
    <property type="entry name" value="SOLUTE CARRIER FAMILY 35"/>
    <property type="match status" value="1"/>
</dbReference>
<evidence type="ECO:0000256" key="4">
    <source>
        <dbReference type="ARBA" id="ARBA00022640"/>
    </source>
</evidence>
<keyword evidence="5 9" id="KW-0812">Transmembrane</keyword>
<evidence type="ECO:0000256" key="6">
    <source>
        <dbReference type="ARBA" id="ARBA00022946"/>
    </source>
</evidence>
<dbReference type="OMA" id="FWYTVSS"/>
<feature type="transmembrane region" description="Helical" evidence="9">
    <location>
        <begin position="364"/>
        <end position="383"/>
    </location>
</feature>
<feature type="domain" description="Sugar phosphate transporter" evidence="10">
    <location>
        <begin position="84"/>
        <end position="380"/>
    </location>
</feature>
<reference evidence="12" key="3">
    <citation type="submission" date="2017-07" db="EMBL/GenBank/DDBJ databases">
        <title>WGS assembly of Chlamydomonas reinhardtii.</title>
        <authorList>
            <consortium name="Chlamydomonas Annotation Team"/>
            <consortium name="JGI Annotation Team"/>
            <person name="Merchant S.S."/>
            <person name="Prochnik S.E."/>
            <person name="Vallon O."/>
            <person name="Harris E.H."/>
            <person name="Karpowicz S.J."/>
            <person name="Witman G.B."/>
            <person name="Terry A."/>
            <person name="Salamov A."/>
            <person name="Fritz-Laylin L.K."/>
            <person name="Marechal-Drouard L."/>
            <person name="Marshall W.F."/>
            <person name="Qu L.H."/>
            <person name="Nelson D.R."/>
            <person name="Sanderfoot A.A."/>
            <person name="Spalding M.H."/>
            <person name="Kapitonov V.V."/>
            <person name="Ren Q."/>
            <person name="Ferris P."/>
            <person name="Lindquist E."/>
            <person name="Shapiro H."/>
            <person name="Lucas S.M."/>
            <person name="Grimwood J."/>
            <person name="Schmutz J."/>
            <person name="Grigoriev I.V."/>
            <person name="Rokhsar D.S."/>
        </authorList>
    </citation>
    <scope>NUCLEOTIDE SEQUENCE</scope>
    <source>
        <strain evidence="12">CC-503 cw92 mt+</strain>
    </source>
</reference>
<evidence type="ECO:0000259" key="10">
    <source>
        <dbReference type="Pfam" id="PF03151"/>
    </source>
</evidence>
<evidence type="ECO:0000256" key="2">
    <source>
        <dbReference type="ARBA" id="ARBA00022448"/>
    </source>
</evidence>
<dbReference type="PaxDb" id="3055-EDP02676"/>
<comment type="subcellular location">
    <subcellularLocation>
        <location evidence="1">Plastid</location>
        <location evidence="1">Chloroplast membrane</location>
        <topology evidence="1">Multi-pass membrane protein</topology>
    </subcellularLocation>
</comment>
<protein>
    <submittedName>
        <fullName evidence="11">Putative phosphate/phosphoenolpyruvate translocator protein</fullName>
    </submittedName>
</protein>
<dbReference type="GO" id="GO:0009670">
    <property type="term" value="F:triose-phosphate:phosphate antiporter activity"/>
    <property type="evidence" value="ECO:0000318"/>
    <property type="project" value="GO_Central"/>
</dbReference>
<feature type="transmembrane region" description="Helical" evidence="9">
    <location>
        <begin position="109"/>
        <end position="132"/>
    </location>
</feature>
<dbReference type="GO" id="GO:0031969">
    <property type="term" value="C:chloroplast membrane"/>
    <property type="evidence" value="ECO:0007669"/>
    <property type="project" value="UniProtKB-SubCell"/>
</dbReference>
<evidence type="ECO:0000256" key="1">
    <source>
        <dbReference type="ARBA" id="ARBA00004508"/>
    </source>
</evidence>
<dbReference type="STRING" id="3055.Q84XW3"/>
<feature type="transmembrane region" description="Helical" evidence="9">
    <location>
        <begin position="153"/>
        <end position="173"/>
    </location>
</feature>
<keyword evidence="6" id="KW-0809">Transit peptide</keyword>
<dbReference type="HOGENOM" id="CLU_019048_0_0_1"/>
<dbReference type="InterPro" id="IPR004696">
    <property type="entry name" value="Tpt_PEP_transl"/>
</dbReference>
<keyword evidence="4" id="KW-0934">Plastid</keyword>
<proteinExistence type="evidence at transcript level"/>
<dbReference type="EMBL" id="AY177787">
    <property type="protein sequence ID" value="AAO20101.1"/>
    <property type="molecule type" value="mRNA"/>
</dbReference>
<dbReference type="AlphaFoldDB" id="Q84XW3"/>
<dbReference type="InterPro" id="IPR037185">
    <property type="entry name" value="EmrE-like"/>
</dbReference>
<feature type="transmembrane region" description="Helical" evidence="9">
    <location>
        <begin position="83"/>
        <end position="103"/>
    </location>
</feature>
<sequence>MSSLLKTRVVPSLAARDVAFCHPLVFTTSSQRVARASGQSSAFPLRSAVSGVSSRRPFTCLAVAASAGDVSDGSSHTEMMQTLVLGSMFAGWYAANIAFNIYNKQLLKAFAFPLTITEAQFLVGSCVTLVAWGSGLQRAPKITWSTIKNVLPLAVVHTLGNLLTNMSLGAVAVSFTHTIKAMEPIFSVALSALFLGDQPSPLVLATLLPIIGGVAMASMTEATFNWFGFLSAMGSNLTFQSRNVLSKKLMLKKKDKDGNAEAPLDNMALFSVITLLSAALLLPATLLFEGWKLSPVGLAEMGVRSPNGVLAHAAMAGLCFHLYQQVSYMILSRVSPVTHSIGNCVKRVVVIAASVLFFRNPVSLQNALGTALALAGVFLYGTVKRQQAIAAGKKIAASE</sequence>
<dbReference type="RefSeq" id="XP_001694243.1">
    <property type="nucleotide sequence ID" value="XM_001694191.1"/>
</dbReference>
<dbReference type="Pfam" id="PF03151">
    <property type="entry name" value="TPT"/>
    <property type="match status" value="1"/>
</dbReference>
<dbReference type="eggNOG" id="KOG1441">
    <property type="taxonomic scope" value="Eukaryota"/>
</dbReference>
<evidence type="ECO:0000313" key="12">
    <source>
        <dbReference type="EMBL" id="PNW80135.1"/>
    </source>
</evidence>
<dbReference type="OrthoDB" id="6418713at2759"/>
<name>Q84XW3_CHLRE</name>
<reference evidence="11" key="1">
    <citation type="submission" date="2002-11" db="EMBL/GenBank/DDBJ databases">
        <title>The phosphate/phosphoenolpyruvate translocator from chlamydomonas reinhardtii.</title>
        <authorList>
            <person name="Hu Y."/>
            <person name="Kong D."/>
            <person name="Wang D."/>
            <person name="He Y."/>
        </authorList>
    </citation>
    <scope>NUCLEOTIDE SEQUENCE</scope>
</reference>
<feature type="transmembrane region" description="Helical" evidence="9">
    <location>
        <begin position="226"/>
        <end position="245"/>
    </location>
</feature>
<keyword evidence="2" id="KW-0813">Transport</keyword>
<evidence type="ECO:0000313" key="11">
    <source>
        <dbReference type="EMBL" id="AAO20101.1"/>
    </source>
</evidence>
<dbReference type="FunCoup" id="Q84XW3">
    <property type="interactions" value="1963"/>
</dbReference>
<keyword evidence="11" id="KW-0670">Pyruvate</keyword>
<keyword evidence="3" id="KW-0150">Chloroplast</keyword>
<dbReference type="InterPro" id="IPR004853">
    <property type="entry name" value="Sugar_P_trans_dom"/>
</dbReference>
<feature type="transmembrane region" description="Helical" evidence="9">
    <location>
        <begin position="266"/>
        <end position="288"/>
    </location>
</feature>
<dbReference type="GeneID" id="5719889"/>
<gene>
    <name evidence="11" type="primary">PPT</name>
    <name evidence="12" type="ORF">CHLRE_08g379350v5</name>
</gene>
<evidence type="ECO:0000256" key="7">
    <source>
        <dbReference type="ARBA" id="ARBA00022989"/>
    </source>
</evidence>
<accession>Q84XW3</accession>
<evidence type="ECO:0000256" key="3">
    <source>
        <dbReference type="ARBA" id="ARBA00022528"/>
    </source>
</evidence>
<dbReference type="GO" id="GO:0015714">
    <property type="term" value="P:phosphoenolpyruvate transport"/>
    <property type="evidence" value="ECO:0000318"/>
    <property type="project" value="GO_Central"/>
</dbReference>
<dbReference type="Proteomes" id="UP000006906">
    <property type="component" value="Chromosome 8"/>
</dbReference>
<evidence type="ECO:0000313" key="13">
    <source>
        <dbReference type="Proteomes" id="UP000006906"/>
    </source>
</evidence>
<dbReference type="Gramene" id="PNW80135">
    <property type="protein sequence ID" value="PNW80135"/>
    <property type="gene ID" value="CHLRE_08g379350v5"/>
</dbReference>
<keyword evidence="7 9" id="KW-1133">Transmembrane helix</keyword>
<dbReference type="GO" id="GO:0005794">
    <property type="term" value="C:Golgi apparatus"/>
    <property type="evidence" value="ECO:0000318"/>
    <property type="project" value="GO_Central"/>
</dbReference>
<reference evidence="12 13" key="2">
    <citation type="journal article" date="2007" name="Science">
        <title>The Chlamydomonas genome reveals the evolution of key animal and plant functions.</title>
        <authorList>
            <person name="Merchant S.S."/>
            <person name="Prochnik S.E."/>
            <person name="Vallon O."/>
            <person name="Harris E.H."/>
            <person name="Karpowicz S.J."/>
            <person name="Witman G.B."/>
            <person name="Terry A."/>
            <person name="Salamov A."/>
            <person name="Fritz-Laylin L.K."/>
            <person name="Marechal-Drouard L."/>
            <person name="Marshall W.F."/>
            <person name="Qu L.H."/>
            <person name="Nelson D.R."/>
            <person name="Sanderfoot A.A."/>
            <person name="Spalding M.H."/>
            <person name="Kapitonov V.V."/>
            <person name="Ren Q."/>
            <person name="Ferris P."/>
            <person name="Lindquist E."/>
            <person name="Shapiro H."/>
            <person name="Lucas S.M."/>
            <person name="Grimwood J."/>
            <person name="Schmutz J."/>
            <person name="Cardol P."/>
            <person name="Cerutti H."/>
            <person name="Chanfreau G."/>
            <person name="Chen C.L."/>
            <person name="Cognat V."/>
            <person name="Croft M.T."/>
            <person name="Dent R."/>
            <person name="Dutcher S."/>
            <person name="Fernandez E."/>
            <person name="Fukuzawa H."/>
            <person name="Gonzalez-Ballester D."/>
            <person name="Gonzalez-Halphen D."/>
            <person name="Hallmann A."/>
            <person name="Hanikenne M."/>
            <person name="Hippler M."/>
            <person name="Inwood W."/>
            <person name="Jabbari K."/>
            <person name="Kalanon M."/>
            <person name="Kuras R."/>
            <person name="Lefebvre P.A."/>
            <person name="Lemaire S.D."/>
            <person name="Lobanov A.V."/>
            <person name="Lohr M."/>
            <person name="Manuell A."/>
            <person name="Meier I."/>
            <person name="Mets L."/>
            <person name="Mittag M."/>
            <person name="Mittelmeier T."/>
            <person name="Moroney J.V."/>
            <person name="Moseley J."/>
            <person name="Napoli C."/>
            <person name="Nedelcu A.M."/>
            <person name="Niyogi K."/>
            <person name="Novoselov S.V."/>
            <person name="Paulsen I.T."/>
            <person name="Pazour G."/>
            <person name="Purton S."/>
            <person name="Ral J.P."/>
            <person name="Riano-Pachon D.M."/>
            <person name="Riekhof W."/>
            <person name="Rymarquis L."/>
            <person name="Schroda M."/>
            <person name="Stern D."/>
            <person name="Umen J."/>
            <person name="Willows R."/>
            <person name="Wilson N."/>
            <person name="Zimmer S.L."/>
            <person name="Allmer J."/>
            <person name="Balk J."/>
            <person name="Bisova K."/>
            <person name="Chen C.J."/>
            <person name="Elias M."/>
            <person name="Gendler K."/>
            <person name="Hauser C."/>
            <person name="Lamb M.R."/>
            <person name="Ledford H."/>
            <person name="Long J.C."/>
            <person name="Minagawa J."/>
            <person name="Page M.D."/>
            <person name="Pan J."/>
            <person name="Pootakham W."/>
            <person name="Roje S."/>
            <person name="Rose A."/>
            <person name="Stahlberg E."/>
            <person name="Terauchi A.M."/>
            <person name="Yang P."/>
            <person name="Ball S."/>
            <person name="Bowler C."/>
            <person name="Dieckmann C.L."/>
            <person name="Gladyshev V.N."/>
            <person name="Green P."/>
            <person name="Jorgensen R."/>
            <person name="Mayfield S."/>
            <person name="Mueller-Roeber B."/>
            <person name="Rajamani S."/>
            <person name="Sayre R.T."/>
            <person name="Brokstein P."/>
            <person name="Dubchak I."/>
            <person name="Goodstein D."/>
            <person name="Hornick L."/>
            <person name="Huang Y.W."/>
            <person name="Jhaveri J."/>
            <person name="Luo Y."/>
            <person name="Martinez D."/>
            <person name="Ngau W.C."/>
            <person name="Otillar B."/>
            <person name="Poliakov A."/>
            <person name="Porter A."/>
            <person name="Szajkowski L."/>
            <person name="Werner G."/>
            <person name="Zhou K."/>
            <person name="Grigoriev I.V."/>
            <person name="Rokhsar D.S."/>
            <person name="Grossman A.R."/>
        </authorList>
    </citation>
    <scope>NUCLEOTIDE SEQUENCE [LARGE SCALE GENOMIC DNA]</scope>
    <source>
        <strain evidence="13">CC-503</strain>
        <strain evidence="12">CC-503 cw92 mt+</strain>
    </source>
</reference>
<dbReference type="SUPFAM" id="SSF103481">
    <property type="entry name" value="Multidrug resistance efflux transporter EmrE"/>
    <property type="match status" value="2"/>
</dbReference>
<organism evidence="11">
    <name type="scientific">Chlamydomonas reinhardtii</name>
    <name type="common">Chlamydomonas smithii</name>
    <dbReference type="NCBI Taxonomy" id="3055"/>
    <lineage>
        <taxon>Eukaryota</taxon>
        <taxon>Viridiplantae</taxon>
        <taxon>Chlorophyta</taxon>
        <taxon>core chlorophytes</taxon>
        <taxon>Chlorophyceae</taxon>
        <taxon>CS clade</taxon>
        <taxon>Chlamydomonadales</taxon>
        <taxon>Chlamydomonadaceae</taxon>
        <taxon>Chlamydomonas</taxon>
    </lineage>
</organism>
<dbReference type="InterPro" id="IPR050186">
    <property type="entry name" value="TPT_transporter"/>
</dbReference>
<evidence type="ECO:0000256" key="8">
    <source>
        <dbReference type="ARBA" id="ARBA00023136"/>
    </source>
</evidence>
<dbReference type="KEGG" id="cre:CHLRE_08g379350v5"/>
<evidence type="ECO:0000256" key="9">
    <source>
        <dbReference type="SAM" id="Phobius"/>
    </source>
</evidence>
<dbReference type="GO" id="GO:0035436">
    <property type="term" value="P:triose phosphate transmembrane transport"/>
    <property type="evidence" value="ECO:0000318"/>
    <property type="project" value="GO_Central"/>
</dbReference>
<keyword evidence="13" id="KW-1185">Reference proteome</keyword>
<evidence type="ECO:0000256" key="5">
    <source>
        <dbReference type="ARBA" id="ARBA00022692"/>
    </source>
</evidence>
<dbReference type="EMBL" id="CM008969">
    <property type="protein sequence ID" value="PNW80135.1"/>
    <property type="molecule type" value="Genomic_DNA"/>
</dbReference>